<evidence type="ECO:0000313" key="2">
    <source>
        <dbReference type="EMBL" id="RMR02171.1"/>
    </source>
</evidence>
<reference evidence="2 3" key="1">
    <citation type="submission" date="2018-08" db="EMBL/GenBank/DDBJ databases">
        <title>Recombination of ecologically and evolutionarily significant loci maintains genetic cohesion in the Pseudomonas syringae species complex.</title>
        <authorList>
            <person name="Dillon M."/>
            <person name="Thakur S."/>
            <person name="Almeida R.N.D."/>
            <person name="Weir B.S."/>
            <person name="Guttman D.S."/>
        </authorList>
    </citation>
    <scope>NUCLEOTIDE SEQUENCE [LARGE SCALE GENOMIC DNA]</scope>
    <source>
        <strain evidence="2 3">ICMP 8670</strain>
    </source>
</reference>
<dbReference type="GO" id="GO:0005524">
    <property type="term" value="F:ATP binding"/>
    <property type="evidence" value="ECO:0007669"/>
    <property type="project" value="InterPro"/>
</dbReference>
<protein>
    <submittedName>
        <fullName evidence="2">ISPsy20, transposase IstB</fullName>
    </submittedName>
</protein>
<dbReference type="SUPFAM" id="SSF52540">
    <property type="entry name" value="P-loop containing nucleoside triphosphate hydrolases"/>
    <property type="match status" value="1"/>
</dbReference>
<dbReference type="Pfam" id="PF01695">
    <property type="entry name" value="IstB_IS21"/>
    <property type="match status" value="1"/>
</dbReference>
<organism evidence="2 3">
    <name type="scientific">Pseudomonas syringae pv. primulae</name>
    <dbReference type="NCBI Taxonomy" id="251707"/>
    <lineage>
        <taxon>Bacteria</taxon>
        <taxon>Pseudomonadati</taxon>
        <taxon>Pseudomonadota</taxon>
        <taxon>Gammaproteobacteria</taxon>
        <taxon>Pseudomonadales</taxon>
        <taxon>Pseudomonadaceae</taxon>
        <taxon>Pseudomonas</taxon>
    </lineage>
</organism>
<dbReference type="AlphaFoldDB" id="A0A3M4RHT7"/>
<dbReference type="InterPro" id="IPR027417">
    <property type="entry name" value="P-loop_NTPase"/>
</dbReference>
<evidence type="ECO:0000313" key="3">
    <source>
        <dbReference type="Proteomes" id="UP000276615"/>
    </source>
</evidence>
<dbReference type="EMBL" id="RBRQ01000309">
    <property type="protein sequence ID" value="RMR02171.1"/>
    <property type="molecule type" value="Genomic_DNA"/>
</dbReference>
<accession>A0A3M4RHT7</accession>
<name>A0A3M4RHT7_9PSED</name>
<dbReference type="Gene3D" id="3.40.50.300">
    <property type="entry name" value="P-loop containing nucleotide triphosphate hydrolases"/>
    <property type="match status" value="1"/>
</dbReference>
<feature type="domain" description="IstB-like ATP-binding" evidence="1">
    <location>
        <begin position="8"/>
        <end position="71"/>
    </location>
</feature>
<feature type="non-terminal residue" evidence="2">
    <location>
        <position position="1"/>
    </location>
</feature>
<gene>
    <name evidence="2" type="ORF">ALP92_01980</name>
</gene>
<proteinExistence type="predicted"/>
<evidence type="ECO:0000259" key="1">
    <source>
        <dbReference type="Pfam" id="PF01695"/>
    </source>
</evidence>
<comment type="caution">
    <text evidence="2">The sequence shown here is derived from an EMBL/GenBank/DDBJ whole genome shotgun (WGS) entry which is preliminary data.</text>
</comment>
<sequence>AECRVHRGPGTGKTHLASALAVSGITAHNKRVRFFSTVDLVNLLEREKYDGKAGRIAQALLRTDLVILDRIFALQPKRWRPVI</sequence>
<dbReference type="Proteomes" id="UP000276615">
    <property type="component" value="Unassembled WGS sequence"/>
</dbReference>
<dbReference type="InterPro" id="IPR002611">
    <property type="entry name" value="IstB_ATP-bd"/>
</dbReference>